<protein>
    <recommendedName>
        <fullName evidence="3">F-box domain-containing protein</fullName>
    </recommendedName>
</protein>
<gene>
    <name evidence="1" type="ORF">ONZ51_g401</name>
</gene>
<dbReference type="Proteomes" id="UP001215151">
    <property type="component" value="Unassembled WGS sequence"/>
</dbReference>
<keyword evidence="2" id="KW-1185">Reference proteome</keyword>
<accession>A0AAD7XGJ2</accession>
<name>A0AAD7XGJ2_9APHY</name>
<evidence type="ECO:0000313" key="1">
    <source>
        <dbReference type="EMBL" id="KAJ8501820.1"/>
    </source>
</evidence>
<organism evidence="1 2">
    <name type="scientific">Trametes cubensis</name>
    <dbReference type="NCBI Taxonomy" id="1111947"/>
    <lineage>
        <taxon>Eukaryota</taxon>
        <taxon>Fungi</taxon>
        <taxon>Dikarya</taxon>
        <taxon>Basidiomycota</taxon>
        <taxon>Agaricomycotina</taxon>
        <taxon>Agaricomycetes</taxon>
        <taxon>Polyporales</taxon>
        <taxon>Polyporaceae</taxon>
        <taxon>Trametes</taxon>
    </lineage>
</organism>
<dbReference type="AlphaFoldDB" id="A0AAD7XGJ2"/>
<proteinExistence type="predicted"/>
<evidence type="ECO:0000313" key="2">
    <source>
        <dbReference type="Proteomes" id="UP001215151"/>
    </source>
</evidence>
<evidence type="ECO:0008006" key="3">
    <source>
        <dbReference type="Google" id="ProtNLM"/>
    </source>
</evidence>
<reference evidence="1" key="1">
    <citation type="submission" date="2022-11" db="EMBL/GenBank/DDBJ databases">
        <title>Genome Sequence of Cubamyces cubensis.</title>
        <authorList>
            <person name="Buettner E."/>
        </authorList>
    </citation>
    <scope>NUCLEOTIDE SEQUENCE</scope>
    <source>
        <strain evidence="1">MPL-01</strain>
    </source>
</reference>
<dbReference type="EMBL" id="JAPEVG010000004">
    <property type="protein sequence ID" value="KAJ8501820.1"/>
    <property type="molecule type" value="Genomic_DNA"/>
</dbReference>
<comment type="caution">
    <text evidence="1">The sequence shown here is derived from an EMBL/GenBank/DDBJ whole genome shotgun (WGS) entry which is preliminary data.</text>
</comment>
<sequence>MVHSLETKFKFVVGLTPSPNVPTTDRISQIKRPSSQEQTVCPVPLSGLARQMSAAHVFRCEESATEIFNHLAPGPLRKTDTVQYRLCRRQRQTTLARAACVCRAWSDPALNVLWRVVDDIHNLLSLLPPYSVEEYLTAVFTRDIRPAEWERFQEYASRVRELHWRNPPTDPVDPRDKSMQGRRALIPASVWFILSRLCPRQGLCPRLQYLAALPISPDEPGPLIFVSPTIRHLELEVSLAGEGPADEYIIASLFSHMQPMLTSLESLTIGPSSDLDLLGAILSSPVDEVHILDLGDLRALRSLELGLTTTKLSTALITVLENMNLCSLALTIESLDEDVFLPAESRSPLRNSLRELHLSGDPYPLAQFVEYAAGTAMEVLSVTFQGLRRNPPNALYEVFQRIVGRISQDIIQISLTFSGDLDSQLTFLPAHDFLRHLVSKSHLEHIALIYDDVYGPFSRQALTDVVDAWPNLTVLRIEETCSSHRLNSTSQHDSAPDLEDLAQFAKHHPYLRHLVVPTLALYTLPATHQIPQLDHPLEILRVCLFVRYVGHQYNFFAVALLLDRLFPNLDLCRPQFQAMKTSAGKEQEWDQVERFLLALQAGRRGVHRD</sequence>